<dbReference type="Proteomes" id="UP000094569">
    <property type="component" value="Unassembled WGS sequence"/>
</dbReference>
<feature type="region of interest" description="Disordered" evidence="1">
    <location>
        <begin position="344"/>
        <end position="449"/>
    </location>
</feature>
<feature type="region of interest" description="Disordered" evidence="1">
    <location>
        <begin position="1"/>
        <end position="30"/>
    </location>
</feature>
<dbReference type="EMBL" id="JXNT01000003">
    <property type="protein sequence ID" value="ODM20899.1"/>
    <property type="molecule type" value="Genomic_DNA"/>
</dbReference>
<evidence type="ECO:0000313" key="2">
    <source>
        <dbReference type="EMBL" id="ODM20899.1"/>
    </source>
</evidence>
<name>A0A1E3BIX6_ASPCR</name>
<dbReference type="AlphaFoldDB" id="A0A1E3BIX6"/>
<dbReference type="STRING" id="573508.A0A1E3BIX6"/>
<comment type="caution">
    <text evidence="2">The sequence shown here is derived from an EMBL/GenBank/DDBJ whole genome shotgun (WGS) entry which is preliminary data.</text>
</comment>
<dbReference type="OrthoDB" id="4586300at2759"/>
<evidence type="ECO:0000313" key="3">
    <source>
        <dbReference type="Proteomes" id="UP000094569"/>
    </source>
</evidence>
<evidence type="ECO:0000256" key="1">
    <source>
        <dbReference type="SAM" id="MobiDB-lite"/>
    </source>
</evidence>
<keyword evidence="3" id="KW-1185">Reference proteome</keyword>
<accession>A0A1E3BIX6</accession>
<organism evidence="2 3">
    <name type="scientific">Aspergillus cristatus</name>
    <name type="common">Chinese Fuzhuan brick tea-fermentation fungus</name>
    <name type="synonym">Eurotium cristatum</name>
    <dbReference type="NCBI Taxonomy" id="573508"/>
    <lineage>
        <taxon>Eukaryota</taxon>
        <taxon>Fungi</taxon>
        <taxon>Dikarya</taxon>
        <taxon>Ascomycota</taxon>
        <taxon>Pezizomycotina</taxon>
        <taxon>Eurotiomycetes</taxon>
        <taxon>Eurotiomycetidae</taxon>
        <taxon>Eurotiales</taxon>
        <taxon>Aspergillaceae</taxon>
        <taxon>Aspergillus</taxon>
        <taxon>Aspergillus subgen. Aspergillus</taxon>
    </lineage>
</organism>
<dbReference type="VEuPathDB" id="FungiDB:SI65_03952"/>
<protein>
    <submittedName>
        <fullName evidence="2">Uncharacterized protein</fullName>
    </submittedName>
</protein>
<reference evidence="2 3" key="1">
    <citation type="journal article" date="2016" name="BMC Genomics">
        <title>Comparative genomic and transcriptomic analyses of the Fuzhuan brick tea-fermentation fungus Aspergillus cristatus.</title>
        <authorList>
            <person name="Ge Y."/>
            <person name="Wang Y."/>
            <person name="Liu Y."/>
            <person name="Tan Y."/>
            <person name="Ren X."/>
            <person name="Zhang X."/>
            <person name="Hyde K.D."/>
            <person name="Liu Y."/>
            <person name="Liu Z."/>
        </authorList>
    </citation>
    <scope>NUCLEOTIDE SEQUENCE [LARGE SCALE GENOMIC DNA]</scope>
    <source>
        <strain evidence="2 3">GZAAS20.1005</strain>
    </source>
</reference>
<feature type="compositionally biased region" description="Polar residues" evidence="1">
    <location>
        <begin position="427"/>
        <end position="449"/>
    </location>
</feature>
<feature type="compositionally biased region" description="Polar residues" evidence="1">
    <location>
        <begin position="9"/>
        <end position="22"/>
    </location>
</feature>
<proteinExistence type="predicted"/>
<sequence length="449" mass="51255">MAPDDDSNHNQTPPNNNTSPRSIRQWPDDDNPFVSFRRYADEQISSMLQSVMGLPSMVTPPVPNRWSVFANDSYNDARRSGENSGPEDGALSRPDNSLDAYRYCNRWWNGFVGFPGFWRSDFDDVFPFGSRFMLPFFTSFDEGFDDTASWPGAYLLFSPYSPLNLEGSSLGGQREGGVFSSLMSSLRIPDGNGDAVQNEAEPHWHEAFEDLLRLENGQQMLERESGTDAVSKKETGMDWLKGMIQRGSLGDGWKWQQSDDDPNNGYVMLEHGQLPRPSERAAENQHEKRDDMALTEQDLYERFLEGLERREREFSRMFDESRTLRFLLGDARRKEELLERQRRLPEETDNRTGLDTVIGETNKTPAPGISQPLSTEQAKTEPRVVSTRTNTRRTRMADGSIHTKTVKTQRFSDGHEETNESVDVVNSPEQRSTADQSGEESSNKGWFWR</sequence>
<gene>
    <name evidence="2" type="ORF">SI65_03952</name>
</gene>